<reference evidence="2" key="1">
    <citation type="journal article" date="2019" name="Int. J. Syst. Evol. Microbiol.">
        <title>The Global Catalogue of Microorganisms (GCM) 10K type strain sequencing project: providing services to taxonomists for standard genome sequencing and annotation.</title>
        <authorList>
            <consortium name="The Broad Institute Genomics Platform"/>
            <consortium name="The Broad Institute Genome Sequencing Center for Infectious Disease"/>
            <person name="Wu L."/>
            <person name="Ma J."/>
        </authorList>
    </citation>
    <scope>NUCLEOTIDE SEQUENCE [LARGE SCALE GENOMIC DNA]</scope>
    <source>
        <strain evidence="2">JCM 18401</strain>
    </source>
</reference>
<dbReference type="EMBL" id="BAABJZ010000016">
    <property type="protein sequence ID" value="GAA4880279.1"/>
    <property type="molecule type" value="Genomic_DNA"/>
</dbReference>
<organism evidence="1 2">
    <name type="scientific">Ferrimonas pelagia</name>
    <dbReference type="NCBI Taxonomy" id="1177826"/>
    <lineage>
        <taxon>Bacteria</taxon>
        <taxon>Pseudomonadati</taxon>
        <taxon>Pseudomonadota</taxon>
        <taxon>Gammaproteobacteria</taxon>
        <taxon>Alteromonadales</taxon>
        <taxon>Ferrimonadaceae</taxon>
        <taxon>Ferrimonas</taxon>
    </lineage>
</organism>
<keyword evidence="2" id="KW-1185">Reference proteome</keyword>
<evidence type="ECO:0000313" key="2">
    <source>
        <dbReference type="Proteomes" id="UP001499988"/>
    </source>
</evidence>
<name>A0ABP9ELX3_9GAMM</name>
<comment type="caution">
    <text evidence="1">The sequence shown here is derived from an EMBL/GenBank/DDBJ whole genome shotgun (WGS) entry which is preliminary data.</text>
</comment>
<dbReference type="InterPro" id="IPR021253">
    <property type="entry name" value="ZrgA-like"/>
</dbReference>
<proteinExistence type="predicted"/>
<protein>
    <submittedName>
        <fullName evidence="1">Uncharacterized protein</fullName>
    </submittedName>
</protein>
<sequence>MIQDLDQVQISLLLPTDSLWGFERAPANDEEEALIRRVLGQLSAGHRFFALSGRAQCQPQDVEIIPPQGLDTPGYSGHMELEAHWRWQCEQVTDLNQVKVEFFKHYPQLHKLTAQRLTLNGSGGATLTPQHPTMSW</sequence>
<accession>A0ABP9ELX3</accession>
<dbReference type="Pfam" id="PF10986">
    <property type="entry name" value="ZrgA"/>
    <property type="match status" value="1"/>
</dbReference>
<gene>
    <name evidence="1" type="ORF">GCM10023333_13110</name>
</gene>
<evidence type="ECO:0000313" key="1">
    <source>
        <dbReference type="EMBL" id="GAA4880279.1"/>
    </source>
</evidence>
<dbReference type="Proteomes" id="UP001499988">
    <property type="component" value="Unassembled WGS sequence"/>
</dbReference>